<dbReference type="InterPro" id="IPR002376">
    <property type="entry name" value="Formyl_transf_N"/>
</dbReference>
<dbReference type="PANTHER" id="PTHR11138:SF5">
    <property type="entry name" value="METHIONYL-TRNA FORMYLTRANSFERASE, MITOCHONDRIAL"/>
    <property type="match status" value="1"/>
</dbReference>
<evidence type="ECO:0000259" key="7">
    <source>
        <dbReference type="Pfam" id="PF02911"/>
    </source>
</evidence>
<dbReference type="PANTHER" id="PTHR11138">
    <property type="entry name" value="METHIONYL-TRNA FORMYLTRANSFERASE"/>
    <property type="match status" value="1"/>
</dbReference>
<evidence type="ECO:0000256" key="5">
    <source>
        <dbReference type="HAMAP-Rule" id="MF_00182"/>
    </source>
</evidence>
<dbReference type="InterPro" id="IPR036477">
    <property type="entry name" value="Formyl_transf_N_sf"/>
</dbReference>
<protein>
    <recommendedName>
        <fullName evidence="2 5">Methionyl-tRNA formyltransferase</fullName>
        <ecNumber evidence="2 5">2.1.2.9</ecNumber>
    </recommendedName>
</protein>
<dbReference type="InterPro" id="IPR011034">
    <property type="entry name" value="Formyl_transferase-like_C_sf"/>
</dbReference>
<keyword evidence="4 5" id="KW-0648">Protein biosynthesis</keyword>
<dbReference type="GO" id="GO:0004479">
    <property type="term" value="F:methionyl-tRNA formyltransferase activity"/>
    <property type="evidence" value="ECO:0007669"/>
    <property type="project" value="UniProtKB-UniRule"/>
</dbReference>
<dbReference type="Pfam" id="PF02911">
    <property type="entry name" value="Formyl_trans_C"/>
    <property type="match status" value="1"/>
</dbReference>
<dbReference type="CDD" id="cd08704">
    <property type="entry name" value="Met_tRNA_FMT_C"/>
    <property type="match status" value="1"/>
</dbReference>
<feature type="domain" description="Formyl transferase C-terminal" evidence="7">
    <location>
        <begin position="208"/>
        <end position="304"/>
    </location>
</feature>
<evidence type="ECO:0000313" key="9">
    <source>
        <dbReference type="Proteomes" id="UP000000442"/>
    </source>
</evidence>
<keyword evidence="9" id="KW-1185">Reference proteome</keyword>
<dbReference type="InterPro" id="IPR001555">
    <property type="entry name" value="GART_AS"/>
</dbReference>
<dbReference type="RefSeq" id="WP_015904555.1">
    <property type="nucleotide sequence ID" value="NC_012108.1"/>
</dbReference>
<evidence type="ECO:0000256" key="4">
    <source>
        <dbReference type="ARBA" id="ARBA00022917"/>
    </source>
</evidence>
<dbReference type="InterPro" id="IPR005794">
    <property type="entry name" value="Fmt"/>
</dbReference>
<evidence type="ECO:0000256" key="3">
    <source>
        <dbReference type="ARBA" id="ARBA00022679"/>
    </source>
</evidence>
<evidence type="ECO:0000313" key="8">
    <source>
        <dbReference type="EMBL" id="ACN15792.1"/>
    </source>
</evidence>
<name>C0QI56_DESAH</name>
<gene>
    <name evidence="5 8" type="primary">fmt</name>
    <name evidence="8" type="ordered locus">HRM2_27000</name>
</gene>
<dbReference type="EMBL" id="CP001087">
    <property type="protein sequence ID" value="ACN15792.1"/>
    <property type="molecule type" value="Genomic_DNA"/>
</dbReference>
<dbReference type="Proteomes" id="UP000000442">
    <property type="component" value="Chromosome"/>
</dbReference>
<dbReference type="GO" id="GO:0005829">
    <property type="term" value="C:cytosol"/>
    <property type="evidence" value="ECO:0007669"/>
    <property type="project" value="TreeGrafter"/>
</dbReference>
<dbReference type="InterPro" id="IPR005793">
    <property type="entry name" value="Formyl_trans_C"/>
</dbReference>
<evidence type="ECO:0000256" key="2">
    <source>
        <dbReference type="ARBA" id="ARBA00012261"/>
    </source>
</evidence>
<evidence type="ECO:0000259" key="6">
    <source>
        <dbReference type="Pfam" id="PF00551"/>
    </source>
</evidence>
<comment type="catalytic activity">
    <reaction evidence="5">
        <text>L-methionyl-tRNA(fMet) + (6R)-10-formyltetrahydrofolate = N-formyl-L-methionyl-tRNA(fMet) + (6S)-5,6,7,8-tetrahydrofolate + H(+)</text>
        <dbReference type="Rhea" id="RHEA:24380"/>
        <dbReference type="Rhea" id="RHEA-COMP:9952"/>
        <dbReference type="Rhea" id="RHEA-COMP:9953"/>
        <dbReference type="ChEBI" id="CHEBI:15378"/>
        <dbReference type="ChEBI" id="CHEBI:57453"/>
        <dbReference type="ChEBI" id="CHEBI:78530"/>
        <dbReference type="ChEBI" id="CHEBI:78844"/>
        <dbReference type="ChEBI" id="CHEBI:195366"/>
        <dbReference type="EC" id="2.1.2.9"/>
    </reaction>
</comment>
<feature type="binding site" evidence="5">
    <location>
        <begin position="113"/>
        <end position="116"/>
    </location>
    <ligand>
        <name>(6S)-5,6,7,8-tetrahydrofolate</name>
        <dbReference type="ChEBI" id="CHEBI:57453"/>
    </ligand>
</feature>
<dbReference type="InterPro" id="IPR041711">
    <property type="entry name" value="Met-tRNA-FMT_N"/>
</dbReference>
<organism evidence="8 9">
    <name type="scientific">Desulforapulum autotrophicum (strain ATCC 43914 / DSM 3382 / VKM B-1955 / HRM2)</name>
    <name type="common">Desulfobacterium autotrophicum</name>
    <dbReference type="NCBI Taxonomy" id="177437"/>
    <lineage>
        <taxon>Bacteria</taxon>
        <taxon>Pseudomonadati</taxon>
        <taxon>Thermodesulfobacteriota</taxon>
        <taxon>Desulfobacteria</taxon>
        <taxon>Desulfobacterales</taxon>
        <taxon>Desulfobacteraceae</taxon>
        <taxon>Desulforapulum</taxon>
    </lineage>
</organism>
<dbReference type="FunFam" id="3.40.50.12230:FF:000001">
    <property type="entry name" value="Methionyl-tRNA formyltransferase"/>
    <property type="match status" value="1"/>
</dbReference>
<sequence length="314" mass="33749">MKKPFKIVFMGTPDFSVPPLLALAKAGHEILLVITQPDRPKGRGKKMVPPPVKVAAQELGLRVIQPEKMGTPGIKETLLALKPDLFVVVAFGHKLSQDILDIPAINPINIHASLLPAHRGSSPIQAALLNQDQETGVTTMFMDKNLDTGDMLLRSVTPIQVSDTAQDLHDRLSAMGADLIVKTLDALADDQLTPIPQDHALATHAPMLKKSDGRIDWTLSPEKISAHVRAMTPWPGAFTHLNGQRLKIFRVTCHTTPTRAEPGTVLDCDDQGILVAAGNGTVSIVELQGASGKRLTAADFLRGKPVKPGVVLHG</sequence>
<keyword evidence="3 5" id="KW-0808">Transferase</keyword>
<proteinExistence type="inferred from homology"/>
<dbReference type="SUPFAM" id="SSF53328">
    <property type="entry name" value="Formyltransferase"/>
    <property type="match status" value="1"/>
</dbReference>
<dbReference type="HOGENOM" id="CLU_033347_1_1_7"/>
<dbReference type="CDD" id="cd08646">
    <property type="entry name" value="FMT_core_Met-tRNA-FMT_N"/>
    <property type="match status" value="1"/>
</dbReference>
<comment type="function">
    <text evidence="5">Attaches a formyl group to the free amino group of methionyl-tRNA(fMet). The formyl group appears to play a dual role in the initiator identity of N-formylmethionyl-tRNA by promoting its recognition by IF2 and preventing the misappropriation of this tRNA by the elongation apparatus.</text>
</comment>
<dbReference type="Gene3D" id="3.40.50.12230">
    <property type="match status" value="1"/>
</dbReference>
<dbReference type="Pfam" id="PF00551">
    <property type="entry name" value="Formyl_trans_N"/>
    <property type="match status" value="1"/>
</dbReference>
<dbReference type="AlphaFoldDB" id="C0QI56"/>
<dbReference type="STRING" id="177437.HRM2_27000"/>
<dbReference type="NCBIfam" id="TIGR00460">
    <property type="entry name" value="fmt"/>
    <property type="match status" value="1"/>
</dbReference>
<dbReference type="SUPFAM" id="SSF50486">
    <property type="entry name" value="FMT C-terminal domain-like"/>
    <property type="match status" value="1"/>
</dbReference>
<comment type="similarity">
    <text evidence="1 5">Belongs to the Fmt family.</text>
</comment>
<dbReference type="KEGG" id="dat:HRM2_27000"/>
<dbReference type="EC" id="2.1.2.9" evidence="2 5"/>
<dbReference type="PROSITE" id="PS00373">
    <property type="entry name" value="GART"/>
    <property type="match status" value="1"/>
</dbReference>
<reference evidence="8 9" key="1">
    <citation type="journal article" date="2009" name="Environ. Microbiol.">
        <title>Genome sequence of Desulfobacterium autotrophicum HRM2, a marine sulfate reducer oxidizing organic carbon completely to carbon dioxide.</title>
        <authorList>
            <person name="Strittmatter A.W."/>
            <person name="Liesegang H."/>
            <person name="Rabus R."/>
            <person name="Decker I."/>
            <person name="Amann J."/>
            <person name="Andres S."/>
            <person name="Henne A."/>
            <person name="Fricke W.F."/>
            <person name="Martinez-Arias R."/>
            <person name="Bartels D."/>
            <person name="Goesmann A."/>
            <person name="Krause L."/>
            <person name="Puehler A."/>
            <person name="Klenk H.P."/>
            <person name="Richter M."/>
            <person name="Schuler M."/>
            <person name="Gloeckner F.O."/>
            <person name="Meyerdierks A."/>
            <person name="Gottschalk G."/>
            <person name="Amann R."/>
        </authorList>
    </citation>
    <scope>NUCLEOTIDE SEQUENCE [LARGE SCALE GENOMIC DNA]</scope>
    <source>
        <strain evidence="9">ATCC 43914 / DSM 3382 / HRM2</strain>
    </source>
</reference>
<feature type="domain" description="Formyl transferase N-terminal" evidence="6">
    <location>
        <begin position="6"/>
        <end position="183"/>
    </location>
</feature>
<evidence type="ECO:0000256" key="1">
    <source>
        <dbReference type="ARBA" id="ARBA00010699"/>
    </source>
</evidence>
<accession>C0QI56</accession>
<dbReference type="InterPro" id="IPR044135">
    <property type="entry name" value="Met-tRNA-FMT_C"/>
</dbReference>
<dbReference type="HAMAP" id="MF_00182">
    <property type="entry name" value="Formyl_trans"/>
    <property type="match status" value="1"/>
</dbReference>
<dbReference type="eggNOG" id="COG0223">
    <property type="taxonomic scope" value="Bacteria"/>
</dbReference>